<dbReference type="PROSITE" id="PS51186">
    <property type="entry name" value="GNAT"/>
    <property type="match status" value="1"/>
</dbReference>
<keyword evidence="3" id="KW-0808">Transferase</keyword>
<evidence type="ECO:0000313" key="4">
    <source>
        <dbReference type="Proteomes" id="UP000292373"/>
    </source>
</evidence>
<keyword evidence="4" id="KW-1185">Reference proteome</keyword>
<evidence type="ECO:0000256" key="1">
    <source>
        <dbReference type="SAM" id="Phobius"/>
    </source>
</evidence>
<dbReference type="Pfam" id="PF00583">
    <property type="entry name" value="Acetyltransf_1"/>
    <property type="match status" value="1"/>
</dbReference>
<evidence type="ECO:0000259" key="2">
    <source>
        <dbReference type="PROSITE" id="PS51186"/>
    </source>
</evidence>
<accession>A0A4Q9KG38</accession>
<keyword evidence="1" id="KW-0472">Membrane</keyword>
<dbReference type="Proteomes" id="UP000292373">
    <property type="component" value="Unassembled WGS sequence"/>
</dbReference>
<reference evidence="3 4" key="1">
    <citation type="submission" date="2019-01" db="EMBL/GenBank/DDBJ databases">
        <title>Lactibacter flavus gen. nov., sp. nov., a novel bacterium of the family Propionibacteriaceae isolated from raw milk and dairy products.</title>
        <authorList>
            <person name="Huptas C."/>
            <person name="Wenning M."/>
            <person name="Breitenwieser F."/>
            <person name="Doll E."/>
            <person name="Von Neubeck M."/>
            <person name="Busse H.-J."/>
            <person name="Scherer S."/>
        </authorList>
    </citation>
    <scope>NUCLEOTIDE SEQUENCE [LARGE SCALE GENOMIC DNA]</scope>
    <source>
        <strain evidence="3 4">KCTC 33808</strain>
    </source>
</reference>
<dbReference type="RefSeq" id="WP_131167169.1">
    <property type="nucleotide sequence ID" value="NZ_SDMQ01000002.1"/>
</dbReference>
<dbReference type="AlphaFoldDB" id="A0A4Q9KG38"/>
<sequence>MQPETRSRIDGHWSRRFGMPVPGLAPVMVGASGRYEDAALVVLLGDHAYVDAPLGRVEEVAGLALANGPAQLLDPYVWTPQASRPVLGPADHFWADHDTALPAGADPLDPEQCDELRAQVPDAEWRESGFDRTPHASFGVVEDNRLIAASVLTTLWGWPVDVGILVAPDARGRGLGSRVAAAALAAGVALSGFAAFRVARTNAASRGVAGRLGLTAYGANLAVPLA</sequence>
<dbReference type="InterPro" id="IPR000182">
    <property type="entry name" value="GNAT_dom"/>
</dbReference>
<proteinExistence type="predicted"/>
<dbReference type="Gene3D" id="3.40.630.30">
    <property type="match status" value="1"/>
</dbReference>
<protein>
    <submittedName>
        <fullName evidence="3">GNAT family N-acetyltransferase</fullName>
    </submittedName>
</protein>
<feature type="domain" description="N-acetyltransferase" evidence="2">
    <location>
        <begin position="85"/>
        <end position="226"/>
    </location>
</feature>
<dbReference type="GO" id="GO:0016747">
    <property type="term" value="F:acyltransferase activity, transferring groups other than amino-acyl groups"/>
    <property type="evidence" value="ECO:0007669"/>
    <property type="project" value="InterPro"/>
</dbReference>
<comment type="caution">
    <text evidence="3">The sequence shown here is derived from an EMBL/GenBank/DDBJ whole genome shotgun (WGS) entry which is preliminary data.</text>
</comment>
<keyword evidence="1" id="KW-0812">Transmembrane</keyword>
<name>A0A4Q9KG38_9ACTN</name>
<dbReference type="SUPFAM" id="SSF55729">
    <property type="entry name" value="Acyl-CoA N-acyltransferases (Nat)"/>
    <property type="match status" value="1"/>
</dbReference>
<organism evidence="3 4">
    <name type="scientific">Propioniciclava sinopodophylli</name>
    <dbReference type="NCBI Taxonomy" id="1837344"/>
    <lineage>
        <taxon>Bacteria</taxon>
        <taxon>Bacillati</taxon>
        <taxon>Actinomycetota</taxon>
        <taxon>Actinomycetes</taxon>
        <taxon>Propionibacteriales</taxon>
        <taxon>Propionibacteriaceae</taxon>
        <taxon>Propioniciclava</taxon>
    </lineage>
</organism>
<gene>
    <name evidence="3" type="ORF">ET989_03500</name>
</gene>
<feature type="transmembrane region" description="Helical" evidence="1">
    <location>
        <begin position="179"/>
        <end position="196"/>
    </location>
</feature>
<dbReference type="OrthoDB" id="9798604at2"/>
<evidence type="ECO:0000313" key="3">
    <source>
        <dbReference type="EMBL" id="TBT87383.1"/>
    </source>
</evidence>
<dbReference type="EMBL" id="SDMQ01000002">
    <property type="protein sequence ID" value="TBT87383.1"/>
    <property type="molecule type" value="Genomic_DNA"/>
</dbReference>
<keyword evidence="1" id="KW-1133">Transmembrane helix</keyword>
<dbReference type="InterPro" id="IPR016181">
    <property type="entry name" value="Acyl_CoA_acyltransferase"/>
</dbReference>